<proteinExistence type="predicted"/>
<protein>
    <submittedName>
        <fullName evidence="2">Phage holin family protein</fullName>
    </submittedName>
</protein>
<dbReference type="InterPro" id="IPR007165">
    <property type="entry name" value="Phage_holin_4_2"/>
</dbReference>
<dbReference type="PANTHER" id="PTHR37309">
    <property type="entry name" value="SLR0284 PROTEIN"/>
    <property type="match status" value="1"/>
</dbReference>
<dbReference type="RefSeq" id="WP_322424185.1">
    <property type="nucleotide sequence ID" value="NZ_JAXQPW010000002.1"/>
</dbReference>
<evidence type="ECO:0000313" key="2">
    <source>
        <dbReference type="EMBL" id="MDZ5662037.1"/>
    </source>
</evidence>
<comment type="caution">
    <text evidence="2">The sequence shown here is derived from an EMBL/GenBank/DDBJ whole genome shotgun (WGS) entry which is preliminary data.</text>
</comment>
<keyword evidence="1" id="KW-0472">Membrane</keyword>
<feature type="transmembrane region" description="Helical" evidence="1">
    <location>
        <begin position="63"/>
        <end position="81"/>
    </location>
</feature>
<feature type="transmembrane region" description="Helical" evidence="1">
    <location>
        <begin position="93"/>
        <end position="114"/>
    </location>
</feature>
<keyword evidence="3" id="KW-1185">Reference proteome</keyword>
<organism evidence="2 3">
    <name type="scientific">Nocardioides renjunii</name>
    <dbReference type="NCBI Taxonomy" id="3095075"/>
    <lineage>
        <taxon>Bacteria</taxon>
        <taxon>Bacillati</taxon>
        <taxon>Actinomycetota</taxon>
        <taxon>Actinomycetes</taxon>
        <taxon>Propionibacteriales</taxon>
        <taxon>Nocardioidaceae</taxon>
        <taxon>Nocardioides</taxon>
    </lineage>
</organism>
<name>A0ABU5KAP2_9ACTN</name>
<feature type="transmembrane region" description="Helical" evidence="1">
    <location>
        <begin position="36"/>
        <end position="56"/>
    </location>
</feature>
<sequence length="130" mass="13715">MTVVAFILRWVLLALAVVLAAWVTPDVDFSGGPLSALVVAALIAAANVVAQLALRWLPSPDNVLALAALTLVVNGCVVWLASVLTTRLRIDGFVAAVTFALMVTVFSVALGWAIQRVLDRFDRSTVGETA</sequence>
<gene>
    <name evidence="2" type="ORF">SFC79_09715</name>
</gene>
<evidence type="ECO:0000313" key="3">
    <source>
        <dbReference type="Proteomes" id="UP001291999"/>
    </source>
</evidence>
<dbReference type="EMBL" id="JAXQPW010000002">
    <property type="protein sequence ID" value="MDZ5662037.1"/>
    <property type="molecule type" value="Genomic_DNA"/>
</dbReference>
<reference evidence="2 3" key="1">
    <citation type="submission" date="2023-11" db="EMBL/GenBank/DDBJ databases">
        <title>Novel species in genus Nocardioides.</title>
        <authorList>
            <person name="Zhou H."/>
        </authorList>
    </citation>
    <scope>NUCLEOTIDE SEQUENCE [LARGE SCALE GENOMIC DNA]</scope>
    <source>
        <strain evidence="2 3">S-58</strain>
    </source>
</reference>
<evidence type="ECO:0000256" key="1">
    <source>
        <dbReference type="SAM" id="Phobius"/>
    </source>
</evidence>
<dbReference type="Proteomes" id="UP001291999">
    <property type="component" value="Unassembled WGS sequence"/>
</dbReference>
<accession>A0ABU5KAP2</accession>
<dbReference type="Pfam" id="PF04020">
    <property type="entry name" value="Phage_holin_4_2"/>
    <property type="match status" value="1"/>
</dbReference>
<keyword evidence="1" id="KW-1133">Transmembrane helix</keyword>
<dbReference type="PANTHER" id="PTHR37309:SF1">
    <property type="entry name" value="SLR0284 PROTEIN"/>
    <property type="match status" value="1"/>
</dbReference>
<keyword evidence="1" id="KW-0812">Transmembrane</keyword>